<dbReference type="EMBL" id="VIGV01000001">
    <property type="protein sequence ID" value="TWS26614.1"/>
    <property type="molecule type" value="Genomic_DNA"/>
</dbReference>
<dbReference type="Proteomes" id="UP000319792">
    <property type="component" value="Unassembled WGS sequence"/>
</dbReference>
<evidence type="ECO:0000313" key="1">
    <source>
        <dbReference type="EMBL" id="TWS26614.1"/>
    </source>
</evidence>
<dbReference type="RefSeq" id="WP_146431711.1">
    <property type="nucleotide sequence ID" value="NZ_VIGV01000001.1"/>
</dbReference>
<sequence length="249" mass="27566">MSNDTERAPRRRPISNNAHTDWLKKLAEIPALPTTGEGEWYHTVESGWMHGISVNDRPQDSNTYLTLTRAANNESRFGKPSLSYDVFFQWGAGRDYGNMTLDPEAAIYFGQHLIEAGATALQDQARHATWTVGTPSTVAVEVPDKVRTPAESLPLVDPGTGRHEVLATVRAGDVSLVPERFDYRPDDGTAPTAEWTLRALTPSLETLREFLDGDDLQGMRQQAADLIAALTRAMEVFDDEAEKLTRAEV</sequence>
<protein>
    <submittedName>
        <fullName evidence="1">Uncharacterized protein</fullName>
    </submittedName>
</protein>
<organism evidence="1 2">
    <name type="scientific">Tsukamurella sputi</name>
    <dbReference type="NCBI Taxonomy" id="2591848"/>
    <lineage>
        <taxon>Bacteria</taxon>
        <taxon>Bacillati</taxon>
        <taxon>Actinomycetota</taxon>
        <taxon>Actinomycetes</taxon>
        <taxon>Mycobacteriales</taxon>
        <taxon>Tsukamurellaceae</taxon>
        <taxon>Tsukamurella</taxon>
    </lineage>
</organism>
<keyword evidence="2" id="KW-1185">Reference proteome</keyword>
<accession>A0A5C5RUX1</accession>
<comment type="caution">
    <text evidence="1">The sequence shown here is derived from an EMBL/GenBank/DDBJ whole genome shotgun (WGS) entry which is preliminary data.</text>
</comment>
<reference evidence="1 2" key="2">
    <citation type="submission" date="2019-08" db="EMBL/GenBank/DDBJ databases">
        <title>Tsukamurella conjunctivitidis sp. nov., Tsukamurella assacharolytica sp. nov. and Tsukamurella sputae sp. nov. isolated from patients with conjunctivitis, bacteraemia (lymphoma) and respiratory infection (sputum) in Hong Kong.</title>
        <authorList>
            <person name="Fok K.M.N."/>
            <person name="Fong J.Y.H."/>
        </authorList>
    </citation>
    <scope>NUCLEOTIDE SEQUENCE [LARGE SCALE GENOMIC DNA]</scope>
    <source>
        <strain evidence="1 2">HKU70</strain>
    </source>
</reference>
<reference evidence="1 2" key="1">
    <citation type="submission" date="2019-06" db="EMBL/GenBank/DDBJ databases">
        <authorList>
            <person name="Teng J.L.L."/>
            <person name="Lee H.H."/>
            <person name="Lau S.K.P."/>
            <person name="Woo P.C.Y."/>
        </authorList>
    </citation>
    <scope>NUCLEOTIDE SEQUENCE [LARGE SCALE GENOMIC DNA]</scope>
    <source>
        <strain evidence="1 2">HKU70</strain>
    </source>
</reference>
<proteinExistence type="predicted"/>
<evidence type="ECO:0000313" key="2">
    <source>
        <dbReference type="Proteomes" id="UP000319792"/>
    </source>
</evidence>
<dbReference type="OrthoDB" id="10012694at2"/>
<gene>
    <name evidence="1" type="ORF">FK268_05175</name>
</gene>
<dbReference type="AlphaFoldDB" id="A0A5C5RUX1"/>
<name>A0A5C5RUX1_9ACTN</name>